<keyword evidence="1" id="KW-0472">Membrane</keyword>
<feature type="transmembrane region" description="Helical" evidence="1">
    <location>
        <begin position="132"/>
        <end position="149"/>
    </location>
</feature>
<protein>
    <submittedName>
        <fullName evidence="2">Uncharacterized protein</fullName>
    </submittedName>
</protein>
<comment type="caution">
    <text evidence="2">The sequence shown here is derived from an EMBL/GenBank/DDBJ whole genome shotgun (WGS) entry which is preliminary data.</text>
</comment>
<reference evidence="3" key="1">
    <citation type="submission" date="2016-11" db="EMBL/GenBank/DDBJ databases">
        <authorList>
            <person name="Jaros S."/>
            <person name="Januszkiewicz K."/>
            <person name="Wedrychowicz H."/>
        </authorList>
    </citation>
    <scope>NUCLEOTIDE SEQUENCE [LARGE SCALE GENOMIC DNA]</scope>
    <source>
        <strain evidence="3">DSM 4029</strain>
    </source>
</reference>
<keyword evidence="1" id="KW-0812">Transmembrane</keyword>
<feature type="transmembrane region" description="Helical" evidence="1">
    <location>
        <begin position="444"/>
        <end position="469"/>
    </location>
</feature>
<proteinExistence type="predicted"/>
<dbReference type="AlphaFoldDB" id="A0AAQ1RV90"/>
<feature type="transmembrane region" description="Helical" evidence="1">
    <location>
        <begin position="326"/>
        <end position="348"/>
    </location>
</feature>
<feature type="transmembrane region" description="Helical" evidence="1">
    <location>
        <begin position="228"/>
        <end position="250"/>
    </location>
</feature>
<feature type="transmembrane region" description="Helical" evidence="1">
    <location>
        <begin position="507"/>
        <end position="527"/>
    </location>
</feature>
<feature type="transmembrane region" description="Helical" evidence="1">
    <location>
        <begin position="354"/>
        <end position="372"/>
    </location>
</feature>
<feature type="transmembrane region" description="Helical" evidence="1">
    <location>
        <begin position="413"/>
        <end position="438"/>
    </location>
</feature>
<feature type="transmembrane region" description="Helical" evidence="1">
    <location>
        <begin position="61"/>
        <end position="80"/>
    </location>
</feature>
<evidence type="ECO:0000256" key="1">
    <source>
        <dbReference type="SAM" id="Phobius"/>
    </source>
</evidence>
<gene>
    <name evidence="2" type="ORF">SAMN05444424_0792</name>
</gene>
<organism evidence="2 3">
    <name type="scientific">Bittarella massiliensis</name>
    <name type="common">ex Durand et al. 2017</name>
    <dbReference type="NCBI Taxonomy" id="1720313"/>
    <lineage>
        <taxon>Bacteria</taxon>
        <taxon>Bacillati</taxon>
        <taxon>Bacillota</taxon>
        <taxon>Clostridia</taxon>
        <taxon>Eubacteriales</taxon>
        <taxon>Oscillospiraceae</taxon>
        <taxon>Bittarella (ex Durand et al. 2017)</taxon>
    </lineage>
</organism>
<sequence>MINTLRQSFQIGAAVTGNTLIYWCQRLPLVGKLFKDRLYAEGSLKDGVCAVAFLLKACTQVLYKALYVCLAIWLPAAVVMETLTPQQRVDAFLWFLLMMSFVGGALIKTAIGDTSAVKYTCVKLMGMPAQEYLPVNGLFSHLMDILYLLPVTALFSALIGFGVLRGLLLAPLWVAAHLIGERVQLWLFDRFGLLTQKKMAYQWVLILLIPLAAYLPPFLQAIPPVGRVVASPLFWAALLGLGALAAHSLFRYRNYPAFARQALPLSEVQLDAKKASNQAQFASVKLRDKDFAGDALQTGKYDRKTGYDYLNAIFFDRHKRLFFLPVCRRLAVVAGAAVLSFGCLLFFPEIARNLGGYLPQSLPLMVFLMYLLSIGDQACRAMFYNCDISLLRYGFYRQKEVILRNFRIRLRRLCGFNLITAGGICLYVLSFGLAAGLNWPPLDILSYCATVLMLAVFFSVHHLFLYYVFQPYTAELDIKNPFYTLLNMVVYIACFVCLKLDSQPAGFAFIVLGATILYTAAALVLIYRWAPKNFRVK</sequence>
<dbReference type="Proteomes" id="UP000184089">
    <property type="component" value="Unassembled WGS sequence"/>
</dbReference>
<keyword evidence="1" id="KW-1133">Transmembrane helix</keyword>
<name>A0AAQ1RV90_9FIRM</name>
<dbReference type="EMBL" id="FQVY01000001">
    <property type="protein sequence ID" value="SHF81853.1"/>
    <property type="molecule type" value="Genomic_DNA"/>
</dbReference>
<feature type="transmembrane region" description="Helical" evidence="1">
    <location>
        <begin position="92"/>
        <end position="111"/>
    </location>
</feature>
<dbReference type="RefSeq" id="WP_021658900.1">
    <property type="nucleotide sequence ID" value="NZ_FQVY01000001.1"/>
</dbReference>
<feature type="transmembrane region" description="Helical" evidence="1">
    <location>
        <begin position="481"/>
        <end position="501"/>
    </location>
</feature>
<feature type="transmembrane region" description="Helical" evidence="1">
    <location>
        <begin position="200"/>
        <end position="222"/>
    </location>
</feature>
<evidence type="ECO:0000313" key="2">
    <source>
        <dbReference type="EMBL" id="SHF81853.1"/>
    </source>
</evidence>
<feature type="transmembrane region" description="Helical" evidence="1">
    <location>
        <begin position="155"/>
        <end position="179"/>
    </location>
</feature>
<accession>A0AAQ1RV90</accession>
<evidence type="ECO:0000313" key="3">
    <source>
        <dbReference type="Proteomes" id="UP000184089"/>
    </source>
</evidence>